<comment type="caution">
    <text evidence="9">The sequence shown here is derived from an EMBL/GenBank/DDBJ whole genome shotgun (WGS) entry which is preliminary data.</text>
</comment>
<dbReference type="GO" id="GO:0005762">
    <property type="term" value="C:mitochondrial large ribosomal subunit"/>
    <property type="evidence" value="ECO:0007669"/>
    <property type="project" value="TreeGrafter"/>
</dbReference>
<evidence type="ECO:0000256" key="1">
    <source>
        <dbReference type="ARBA" id="ARBA00004173"/>
    </source>
</evidence>
<keyword evidence="3" id="KW-0809">Transit peptide</keyword>
<evidence type="ECO:0000256" key="8">
    <source>
        <dbReference type="ARBA" id="ARBA00076963"/>
    </source>
</evidence>
<comment type="similarity">
    <text evidence="2">Belongs to the bacterial ribosomal protein bL27 family.</text>
</comment>
<proteinExistence type="inferred from homology"/>
<evidence type="ECO:0000256" key="7">
    <source>
        <dbReference type="ARBA" id="ARBA00035267"/>
    </source>
</evidence>
<keyword evidence="5" id="KW-0496">Mitochondrion</keyword>
<dbReference type="Proteomes" id="UP000288216">
    <property type="component" value="Unassembled WGS sequence"/>
</dbReference>
<dbReference type="SUPFAM" id="SSF110324">
    <property type="entry name" value="Ribosomal L27 protein-like"/>
    <property type="match status" value="1"/>
</dbReference>
<evidence type="ECO:0000256" key="5">
    <source>
        <dbReference type="ARBA" id="ARBA00023128"/>
    </source>
</evidence>
<keyword evidence="4" id="KW-0689">Ribosomal protein</keyword>
<dbReference type="AlphaFoldDB" id="A0A401NNF0"/>
<dbReference type="PRINTS" id="PR00063">
    <property type="entry name" value="RIBOSOMALL27"/>
</dbReference>
<name>A0A401NNF0_SCYTO</name>
<evidence type="ECO:0000313" key="10">
    <source>
        <dbReference type="Proteomes" id="UP000288216"/>
    </source>
</evidence>
<accession>A0A401NNF0</accession>
<keyword evidence="6" id="KW-0687">Ribonucleoprotein</keyword>
<organism evidence="9 10">
    <name type="scientific">Scyliorhinus torazame</name>
    <name type="common">Cloudy catshark</name>
    <name type="synonym">Catulus torazame</name>
    <dbReference type="NCBI Taxonomy" id="75743"/>
    <lineage>
        <taxon>Eukaryota</taxon>
        <taxon>Metazoa</taxon>
        <taxon>Chordata</taxon>
        <taxon>Craniata</taxon>
        <taxon>Vertebrata</taxon>
        <taxon>Chondrichthyes</taxon>
        <taxon>Elasmobranchii</taxon>
        <taxon>Galeomorphii</taxon>
        <taxon>Galeoidea</taxon>
        <taxon>Carcharhiniformes</taxon>
        <taxon>Scyliorhinidae</taxon>
        <taxon>Scyliorhinus</taxon>
    </lineage>
</organism>
<reference evidence="9 10" key="1">
    <citation type="journal article" date="2018" name="Nat. Ecol. Evol.">
        <title>Shark genomes provide insights into elasmobranch evolution and the origin of vertebrates.</title>
        <authorList>
            <person name="Hara Y"/>
            <person name="Yamaguchi K"/>
            <person name="Onimaru K"/>
            <person name="Kadota M"/>
            <person name="Koyanagi M"/>
            <person name="Keeley SD"/>
            <person name="Tatsumi K"/>
            <person name="Tanaka K"/>
            <person name="Motone F"/>
            <person name="Kageyama Y"/>
            <person name="Nozu R"/>
            <person name="Adachi N"/>
            <person name="Nishimura O"/>
            <person name="Nakagawa R"/>
            <person name="Tanegashima C"/>
            <person name="Kiyatake I"/>
            <person name="Matsumoto R"/>
            <person name="Murakumo K"/>
            <person name="Nishida K"/>
            <person name="Terakita A"/>
            <person name="Kuratani S"/>
            <person name="Sato K"/>
            <person name="Hyodo S Kuraku.S."/>
        </authorList>
    </citation>
    <scope>NUCLEOTIDE SEQUENCE [LARGE SCALE GENOMIC DNA]</scope>
</reference>
<dbReference type="OrthoDB" id="1867012at2759"/>
<dbReference type="EMBL" id="BFAA01006527">
    <property type="protein sequence ID" value="GCB62400.1"/>
    <property type="molecule type" value="Genomic_DNA"/>
</dbReference>
<dbReference type="GO" id="GO:0005743">
    <property type="term" value="C:mitochondrial inner membrane"/>
    <property type="evidence" value="ECO:0007669"/>
    <property type="project" value="UniProtKB-ARBA"/>
</dbReference>
<dbReference type="PANTHER" id="PTHR15893:SF0">
    <property type="entry name" value="LARGE RIBOSOMAL SUBUNIT PROTEIN BL27M"/>
    <property type="match status" value="1"/>
</dbReference>
<dbReference type="PANTHER" id="PTHR15893">
    <property type="entry name" value="RIBOSOMAL PROTEIN L27"/>
    <property type="match status" value="1"/>
</dbReference>
<protein>
    <recommendedName>
        <fullName evidence="7">Large ribosomal subunit protein bL27m</fullName>
    </recommendedName>
    <alternativeName>
        <fullName evidence="8">39S ribosomal protein L27, mitochondrial</fullName>
    </alternativeName>
</protein>
<dbReference type="Gene3D" id="2.40.50.100">
    <property type="match status" value="1"/>
</dbReference>
<keyword evidence="10" id="KW-1185">Reference proteome</keyword>
<dbReference type="FunFam" id="2.40.50.100:FF:000031">
    <property type="entry name" value="39S ribosomal protein L27, mitochondrial"/>
    <property type="match status" value="1"/>
</dbReference>
<evidence type="ECO:0000256" key="6">
    <source>
        <dbReference type="ARBA" id="ARBA00023274"/>
    </source>
</evidence>
<dbReference type="Pfam" id="PF01016">
    <property type="entry name" value="Ribosomal_L27"/>
    <property type="match status" value="1"/>
</dbReference>
<evidence type="ECO:0000256" key="3">
    <source>
        <dbReference type="ARBA" id="ARBA00022946"/>
    </source>
</evidence>
<dbReference type="GO" id="GO:0003735">
    <property type="term" value="F:structural constituent of ribosome"/>
    <property type="evidence" value="ECO:0007669"/>
    <property type="project" value="InterPro"/>
</dbReference>
<dbReference type="InterPro" id="IPR001684">
    <property type="entry name" value="Ribosomal_bL27"/>
</dbReference>
<sequence>MAVLISLVRSCAQNGFLTFPQPVVITLRCASKKAGGSSKNLGGKSPGRRYGWKKGDGEFVRTGNILATQRLIRWHPGANVGIGRNKTLVALEDGTVRYTKEIYIPPPRSLETMKVISRLPKGAVLYKTFINVVPNKQEGCFKLVDML</sequence>
<evidence type="ECO:0000256" key="2">
    <source>
        <dbReference type="ARBA" id="ARBA00010797"/>
    </source>
</evidence>
<dbReference type="GO" id="GO:0006412">
    <property type="term" value="P:translation"/>
    <property type="evidence" value="ECO:0007669"/>
    <property type="project" value="InterPro"/>
</dbReference>
<evidence type="ECO:0000313" key="9">
    <source>
        <dbReference type="EMBL" id="GCB62400.1"/>
    </source>
</evidence>
<dbReference type="STRING" id="75743.A0A401NNF0"/>
<evidence type="ECO:0000256" key="4">
    <source>
        <dbReference type="ARBA" id="ARBA00022980"/>
    </source>
</evidence>
<comment type="subcellular location">
    <subcellularLocation>
        <location evidence="1">Mitochondrion</location>
    </subcellularLocation>
</comment>
<dbReference type="OMA" id="NWDHTWV"/>
<gene>
    <name evidence="9" type="ORF">scyTo_0013059</name>
</gene>